<proteinExistence type="predicted"/>
<dbReference type="Pfam" id="PF04657">
    <property type="entry name" value="DMT_YdcZ"/>
    <property type="match status" value="1"/>
</dbReference>
<feature type="transmembrane region" description="Helical" evidence="1">
    <location>
        <begin position="131"/>
        <end position="149"/>
    </location>
</feature>
<dbReference type="EMBL" id="JAPJZH010000025">
    <property type="protein sequence ID" value="MDA4848579.1"/>
    <property type="molecule type" value="Genomic_DNA"/>
</dbReference>
<feature type="transmembrane region" description="Helical" evidence="1">
    <location>
        <begin position="99"/>
        <end position="119"/>
    </location>
</feature>
<sequence length="153" mass="15822">MSAHSPSLVIAAIICGAFIPVHAGMNASLSRTAAHPIWATILSFGVSFGCLMVATALLRPGLPTWSSLAATPVWAWLGGAIGVAYVIATMLLTPRLGTAAFIAAVVAGQMTMALAVDHFGLLGFPRRPVELSRIVGTIMVIGGVLAMQLNRNT</sequence>
<dbReference type="InterPro" id="IPR006750">
    <property type="entry name" value="YdcZ"/>
</dbReference>
<keyword evidence="1" id="KW-0472">Membrane</keyword>
<feature type="transmembrane region" description="Helical" evidence="1">
    <location>
        <begin position="6"/>
        <end position="25"/>
    </location>
</feature>
<gene>
    <name evidence="2" type="ORF">OOZ53_24700</name>
</gene>
<feature type="transmembrane region" description="Helical" evidence="1">
    <location>
        <begin position="73"/>
        <end position="92"/>
    </location>
</feature>
<keyword evidence="1" id="KW-1133">Transmembrane helix</keyword>
<organism evidence="2 3">
    <name type="scientific">Hoeflea poritis</name>
    <dbReference type="NCBI Taxonomy" id="2993659"/>
    <lineage>
        <taxon>Bacteria</taxon>
        <taxon>Pseudomonadati</taxon>
        <taxon>Pseudomonadota</taxon>
        <taxon>Alphaproteobacteria</taxon>
        <taxon>Hyphomicrobiales</taxon>
        <taxon>Rhizobiaceae</taxon>
        <taxon>Hoeflea</taxon>
    </lineage>
</organism>
<reference evidence="2" key="1">
    <citation type="submission" date="2022-11" db="EMBL/GenBank/DDBJ databases">
        <title>Hoeflea poritis sp. nov., isolated from scleractinian coral Porites lutea.</title>
        <authorList>
            <person name="Zhang G."/>
            <person name="Wei Q."/>
            <person name="Cai L."/>
        </authorList>
    </citation>
    <scope>NUCLEOTIDE SEQUENCE</scope>
    <source>
        <strain evidence="2">E7-10</strain>
    </source>
</reference>
<evidence type="ECO:0000313" key="3">
    <source>
        <dbReference type="Proteomes" id="UP001148313"/>
    </source>
</evidence>
<keyword evidence="1" id="KW-0812">Transmembrane</keyword>
<comment type="caution">
    <text evidence="2">The sequence shown here is derived from an EMBL/GenBank/DDBJ whole genome shotgun (WGS) entry which is preliminary data.</text>
</comment>
<dbReference type="Proteomes" id="UP001148313">
    <property type="component" value="Unassembled WGS sequence"/>
</dbReference>
<dbReference type="RefSeq" id="WP_271092447.1">
    <property type="nucleotide sequence ID" value="NZ_JAPJZH010000025.1"/>
</dbReference>
<protein>
    <submittedName>
        <fullName evidence="2">DMT family transporter</fullName>
    </submittedName>
</protein>
<name>A0ABT4VV54_9HYPH</name>
<accession>A0ABT4VV54</accession>
<dbReference type="PANTHER" id="PTHR34821:SF2">
    <property type="entry name" value="INNER MEMBRANE PROTEIN YDCZ"/>
    <property type="match status" value="1"/>
</dbReference>
<keyword evidence="3" id="KW-1185">Reference proteome</keyword>
<dbReference type="PANTHER" id="PTHR34821">
    <property type="entry name" value="INNER MEMBRANE PROTEIN YDCZ"/>
    <property type="match status" value="1"/>
</dbReference>
<evidence type="ECO:0000313" key="2">
    <source>
        <dbReference type="EMBL" id="MDA4848579.1"/>
    </source>
</evidence>
<evidence type="ECO:0000256" key="1">
    <source>
        <dbReference type="SAM" id="Phobius"/>
    </source>
</evidence>
<feature type="transmembrane region" description="Helical" evidence="1">
    <location>
        <begin position="37"/>
        <end position="58"/>
    </location>
</feature>